<dbReference type="InterPro" id="IPR018357">
    <property type="entry name" value="Hexapep_transf_CS"/>
</dbReference>
<keyword evidence="3" id="KW-0677">Repeat</keyword>
<evidence type="ECO:0000313" key="6">
    <source>
        <dbReference type="Proteomes" id="UP000434916"/>
    </source>
</evidence>
<proteinExistence type="inferred from homology"/>
<protein>
    <submittedName>
        <fullName evidence="5">Serine acetyltransferase</fullName>
    </submittedName>
</protein>
<evidence type="ECO:0000256" key="4">
    <source>
        <dbReference type="ARBA" id="ARBA00023315"/>
    </source>
</evidence>
<evidence type="ECO:0000256" key="2">
    <source>
        <dbReference type="ARBA" id="ARBA00022679"/>
    </source>
</evidence>
<dbReference type="Proteomes" id="UP000434916">
    <property type="component" value="Unassembled WGS sequence"/>
</dbReference>
<name>A0ABW9S9D1_9BACT</name>
<dbReference type="Gene3D" id="2.160.10.10">
    <property type="entry name" value="Hexapeptide repeat proteins"/>
    <property type="match status" value="1"/>
</dbReference>
<gene>
    <name evidence="5" type="ORF">GMD82_07845</name>
</gene>
<dbReference type="InterPro" id="IPR005881">
    <property type="entry name" value="Ser_O-AcTrfase"/>
</dbReference>
<dbReference type="InterPro" id="IPR001451">
    <property type="entry name" value="Hexapep"/>
</dbReference>
<keyword evidence="4" id="KW-0012">Acyltransferase</keyword>
<accession>A0ABW9S9D1</accession>
<dbReference type="RefSeq" id="WP_155143783.1">
    <property type="nucleotide sequence ID" value="NZ_WNCN01000008.1"/>
</dbReference>
<comment type="caution">
    <text evidence="5">The sequence shown here is derived from an EMBL/GenBank/DDBJ whole genome shotgun (WGS) entry which is preliminary data.</text>
</comment>
<sequence>MRRTGRQIPLGTRIGGGFRLIHYGTVVIHRKAIIGKNCTILHNVTIGKTHKGVPSIGDNVMIGANAVLVGPIHVGNNVVIGAGSVVVKDVPDNACVAGNPGRIVSQNGLIAGKGY</sequence>
<reference evidence="5 6" key="1">
    <citation type="journal article" date="2019" name="Nat. Med.">
        <title>A library of human gut bacterial isolates paired with longitudinal multiomics data enables mechanistic microbiome research.</title>
        <authorList>
            <person name="Poyet M."/>
            <person name="Groussin M."/>
            <person name="Gibbons S.M."/>
            <person name="Avila-Pacheco J."/>
            <person name="Jiang X."/>
            <person name="Kearney S.M."/>
            <person name="Perrotta A.R."/>
            <person name="Berdy B."/>
            <person name="Zhao S."/>
            <person name="Lieberman T.D."/>
            <person name="Swanson P.K."/>
            <person name="Smith M."/>
            <person name="Roesemann S."/>
            <person name="Alexander J.E."/>
            <person name="Rich S.A."/>
            <person name="Livny J."/>
            <person name="Vlamakis H."/>
            <person name="Clish C."/>
            <person name="Bullock K."/>
            <person name="Deik A."/>
            <person name="Scott J."/>
            <person name="Pierce K.A."/>
            <person name="Xavier R.J."/>
            <person name="Alm E.J."/>
        </authorList>
    </citation>
    <scope>NUCLEOTIDE SEQUENCE [LARGE SCALE GENOMIC DNA]</scope>
    <source>
        <strain evidence="5 6">BIOML-A29</strain>
    </source>
</reference>
<comment type="similarity">
    <text evidence="1">Belongs to the transferase hexapeptide repeat family.</text>
</comment>
<dbReference type="PIRSF" id="PIRSF000441">
    <property type="entry name" value="CysE"/>
    <property type="match status" value="1"/>
</dbReference>
<dbReference type="EMBL" id="WNCN01000008">
    <property type="protein sequence ID" value="MTU39399.1"/>
    <property type="molecule type" value="Genomic_DNA"/>
</dbReference>
<evidence type="ECO:0000256" key="3">
    <source>
        <dbReference type="ARBA" id="ARBA00022737"/>
    </source>
</evidence>
<dbReference type="InterPro" id="IPR011004">
    <property type="entry name" value="Trimer_LpxA-like_sf"/>
</dbReference>
<organism evidence="5 6">
    <name type="scientific">Parabacteroides merdae</name>
    <dbReference type="NCBI Taxonomy" id="46503"/>
    <lineage>
        <taxon>Bacteria</taxon>
        <taxon>Pseudomonadati</taxon>
        <taxon>Bacteroidota</taxon>
        <taxon>Bacteroidia</taxon>
        <taxon>Bacteroidales</taxon>
        <taxon>Tannerellaceae</taxon>
        <taxon>Parabacteroides</taxon>
    </lineage>
</organism>
<dbReference type="Pfam" id="PF00132">
    <property type="entry name" value="Hexapep"/>
    <property type="match status" value="1"/>
</dbReference>
<dbReference type="SUPFAM" id="SSF51161">
    <property type="entry name" value="Trimeric LpxA-like enzymes"/>
    <property type="match status" value="1"/>
</dbReference>
<evidence type="ECO:0000313" key="5">
    <source>
        <dbReference type="EMBL" id="MTU39399.1"/>
    </source>
</evidence>
<dbReference type="CDD" id="cd03354">
    <property type="entry name" value="LbH_SAT"/>
    <property type="match status" value="1"/>
</dbReference>
<dbReference type="InterPro" id="IPR045304">
    <property type="entry name" value="LbH_SAT"/>
</dbReference>
<dbReference type="PANTHER" id="PTHR42811">
    <property type="entry name" value="SERINE ACETYLTRANSFERASE"/>
    <property type="match status" value="1"/>
</dbReference>
<keyword evidence="2" id="KW-0808">Transferase</keyword>
<dbReference type="PROSITE" id="PS00101">
    <property type="entry name" value="HEXAPEP_TRANSFERASES"/>
    <property type="match status" value="1"/>
</dbReference>
<keyword evidence="6" id="KW-1185">Reference proteome</keyword>
<evidence type="ECO:0000256" key="1">
    <source>
        <dbReference type="ARBA" id="ARBA00007274"/>
    </source>
</evidence>